<protein>
    <recommendedName>
        <fullName evidence="2">Glycosyl transferase CAP10 domain-containing protein</fullName>
    </recommendedName>
</protein>
<evidence type="ECO:0000259" key="2">
    <source>
        <dbReference type="SMART" id="SM00672"/>
    </source>
</evidence>
<dbReference type="PANTHER" id="PTHR12203:SF61">
    <property type="entry name" value="CAPSULE PROTEIN"/>
    <property type="match status" value="1"/>
</dbReference>
<dbReference type="SMART" id="SM00672">
    <property type="entry name" value="CAP10"/>
    <property type="match status" value="1"/>
</dbReference>
<reference evidence="3 4" key="1">
    <citation type="journal article" date="2014" name="Genome Biol. Evol.">
        <title>Comparative genomics and transcriptomics analyses reveal divergent lifestyle features of nematode endoparasitic fungus Hirsutella minnesotensis.</title>
        <authorList>
            <person name="Lai Y."/>
            <person name="Liu K."/>
            <person name="Zhang X."/>
            <person name="Zhang X."/>
            <person name="Li K."/>
            <person name="Wang N."/>
            <person name="Shu C."/>
            <person name="Wu Y."/>
            <person name="Wang C."/>
            <person name="Bushley K.E."/>
            <person name="Xiang M."/>
            <person name="Liu X."/>
        </authorList>
    </citation>
    <scope>NUCLEOTIDE SEQUENCE [LARGE SCALE GENOMIC DNA]</scope>
    <source>
        <strain evidence="3 4">3608</strain>
    </source>
</reference>
<sequence length="805" mass="90680">MGNGRISDLGMMSLVGTAIFTTVLDHRLSSTETELYSEIVCWIILPFAHKIISRAPSKHQHEDPWPERQVSGHASSVYRWIVALGVAIASLYKTEFGLVELFPALTPLLILVQTLFRPRFGLQQKPDSSFLSFLGFTLSGTTLVAVLSIWALLGCDLRKMAPCVVALVALLAVYVVLLPRNLPGVSLPPAIDLDHDMPALALTVVFTLIGALGIQIAILGMPKGQPMQTLASGVLKSLCWCFVLKIAEQSTWQTTTAIGSFGIMATRDLARLSSELQAVAHVLASTLTLAQIVGTMPKRSRASLVLWLFSLFSVLPYLMNALAILAEKRFSFVHTQHPIEAWYQQAQTRFWSLTHRQSSRFEMASAEYRRRYGLEPPPGFDRWYKFAVLKKAPIIDSYDMIHHAISPFLSISGEEVNRIMLTAFNDSNSELWLCHFSGGDATTRCQHAYRSYDRHISTLFDALVGNLPGQLPDVKFLVNHLDEPRVLLPGPTAKPPSPQLDSWKLTDMSHQPTWKTLTKSCGPTFAADTPRRRQRPSSFGLPFVKDEFAKDVCQHPEYENMHGLFQSPTSMKLIEGMVPVLSTGSPSIMGDILFPSPAYMESEFEYSPQNDAAWEKKRNQLYWTGSNTGGVAQGNTWRSFHRQRFVELVRGGRSIYHYLRPGRGGYFQRVSSSFLNGRLYNVAFTRIFQCQRPLCRDQRVYFGTRSWEHKDQALKSRLVFDLDGNGISGRFYKLLASKSLPLKQTILREWHDDRLVPWLHYIPVSQSMSELPEIVRYLTSTKRGREVAKDIAQRGQETREDSGST</sequence>
<evidence type="ECO:0000313" key="3">
    <source>
        <dbReference type="EMBL" id="KJZ74914.1"/>
    </source>
</evidence>
<dbReference type="PANTHER" id="PTHR12203">
    <property type="entry name" value="KDEL LYS-ASP-GLU-LEU CONTAINING - RELATED"/>
    <property type="match status" value="1"/>
</dbReference>
<dbReference type="Proteomes" id="UP000054481">
    <property type="component" value="Unassembled WGS sequence"/>
</dbReference>
<keyword evidence="4" id="KW-1185">Reference proteome</keyword>
<keyword evidence="1" id="KW-0812">Transmembrane</keyword>
<dbReference type="EMBL" id="KQ030521">
    <property type="protein sequence ID" value="KJZ74914.1"/>
    <property type="molecule type" value="Genomic_DNA"/>
</dbReference>
<gene>
    <name evidence="3" type="ORF">HIM_05645</name>
</gene>
<feature type="transmembrane region" description="Helical" evidence="1">
    <location>
        <begin position="98"/>
        <end position="116"/>
    </location>
</feature>
<feature type="transmembrane region" description="Helical" evidence="1">
    <location>
        <begin position="128"/>
        <end position="153"/>
    </location>
</feature>
<dbReference type="InterPro" id="IPR051091">
    <property type="entry name" value="O-Glucosyltr/Glycosyltrsf_90"/>
</dbReference>
<dbReference type="InterPro" id="IPR006598">
    <property type="entry name" value="CAP10"/>
</dbReference>
<proteinExistence type="predicted"/>
<feature type="transmembrane region" description="Helical" evidence="1">
    <location>
        <begin position="304"/>
        <end position="326"/>
    </location>
</feature>
<evidence type="ECO:0000313" key="4">
    <source>
        <dbReference type="Proteomes" id="UP000054481"/>
    </source>
</evidence>
<keyword evidence="1" id="KW-0472">Membrane</keyword>
<feature type="transmembrane region" description="Helical" evidence="1">
    <location>
        <begin position="199"/>
        <end position="219"/>
    </location>
</feature>
<dbReference type="AlphaFoldDB" id="A0A0F8A590"/>
<feature type="transmembrane region" description="Helical" evidence="1">
    <location>
        <begin position="160"/>
        <end position="179"/>
    </location>
</feature>
<organism evidence="3 4">
    <name type="scientific">Hirsutella minnesotensis 3608</name>
    <dbReference type="NCBI Taxonomy" id="1043627"/>
    <lineage>
        <taxon>Eukaryota</taxon>
        <taxon>Fungi</taxon>
        <taxon>Dikarya</taxon>
        <taxon>Ascomycota</taxon>
        <taxon>Pezizomycotina</taxon>
        <taxon>Sordariomycetes</taxon>
        <taxon>Hypocreomycetidae</taxon>
        <taxon>Hypocreales</taxon>
        <taxon>Ophiocordycipitaceae</taxon>
        <taxon>Hirsutella</taxon>
    </lineage>
</organism>
<dbReference type="OrthoDB" id="202415at2759"/>
<accession>A0A0F8A590</accession>
<dbReference type="Pfam" id="PF05686">
    <property type="entry name" value="Glyco_transf_90"/>
    <property type="match status" value="1"/>
</dbReference>
<name>A0A0F8A590_9HYPO</name>
<evidence type="ECO:0000256" key="1">
    <source>
        <dbReference type="SAM" id="Phobius"/>
    </source>
</evidence>
<feature type="domain" description="Glycosyl transferase CAP10" evidence="2">
    <location>
        <begin position="540"/>
        <end position="801"/>
    </location>
</feature>
<keyword evidence="1" id="KW-1133">Transmembrane helix</keyword>